<sequence>MGGRGHRRSSGGWLADLTDRPIRVARWTPSPGTGAVGGT</sequence>
<comment type="caution">
    <text evidence="1">The sequence shown here is derived from an EMBL/GenBank/DDBJ whole genome shotgun (WGS) entry which is preliminary data.</text>
</comment>
<gene>
    <name evidence="1" type="ORF">FHR33_000456</name>
</gene>
<reference evidence="1 2" key="1">
    <citation type="submission" date="2020-08" db="EMBL/GenBank/DDBJ databases">
        <title>Sequencing the genomes of 1000 actinobacteria strains.</title>
        <authorList>
            <person name="Klenk H.-P."/>
        </authorList>
    </citation>
    <scope>NUCLEOTIDE SEQUENCE [LARGE SCALE GENOMIC DNA]</scope>
    <source>
        <strain evidence="1 2">DSM 44320</strain>
    </source>
</reference>
<keyword evidence="2" id="KW-1185">Reference proteome</keyword>
<evidence type="ECO:0000313" key="2">
    <source>
        <dbReference type="Proteomes" id="UP000579945"/>
    </source>
</evidence>
<organism evidence="1 2">
    <name type="scientific">Nonomuraea dietziae</name>
    <dbReference type="NCBI Taxonomy" id="65515"/>
    <lineage>
        <taxon>Bacteria</taxon>
        <taxon>Bacillati</taxon>
        <taxon>Actinomycetota</taxon>
        <taxon>Actinomycetes</taxon>
        <taxon>Streptosporangiales</taxon>
        <taxon>Streptosporangiaceae</taxon>
        <taxon>Nonomuraea</taxon>
    </lineage>
</organism>
<proteinExistence type="predicted"/>
<protein>
    <submittedName>
        <fullName evidence="1">Uncharacterized protein</fullName>
    </submittedName>
</protein>
<name>A0A7W5Y4W0_9ACTN</name>
<dbReference type="AlphaFoldDB" id="A0A7W5Y4W0"/>
<dbReference type="Proteomes" id="UP000579945">
    <property type="component" value="Unassembled WGS sequence"/>
</dbReference>
<evidence type="ECO:0000313" key="1">
    <source>
        <dbReference type="EMBL" id="MBB3724596.1"/>
    </source>
</evidence>
<dbReference type="EMBL" id="JACIBV010000001">
    <property type="protein sequence ID" value="MBB3724596.1"/>
    <property type="molecule type" value="Genomic_DNA"/>
</dbReference>
<accession>A0A7W5Y4W0</accession>